<dbReference type="GO" id="GO:0016020">
    <property type="term" value="C:membrane"/>
    <property type="evidence" value="ECO:0007669"/>
    <property type="project" value="InterPro"/>
</dbReference>
<keyword evidence="1" id="KW-1133">Transmembrane helix</keyword>
<keyword evidence="1" id="KW-0472">Membrane</keyword>
<protein>
    <submittedName>
        <fullName evidence="2">Succinate dehydrogenase cytochrome b subunit</fullName>
    </submittedName>
</protein>
<dbReference type="EMBL" id="DYZF01000116">
    <property type="protein sequence ID" value="HJE51258.1"/>
    <property type="molecule type" value="Genomic_DNA"/>
</dbReference>
<dbReference type="Gene3D" id="1.20.1300.10">
    <property type="entry name" value="Fumarate reductase/succinate dehydrogenase, transmembrane subunit"/>
    <property type="match status" value="1"/>
</dbReference>
<feature type="transmembrane region" description="Helical" evidence="1">
    <location>
        <begin position="214"/>
        <end position="237"/>
    </location>
</feature>
<name>A0A921EMT4_9ACTN</name>
<gene>
    <name evidence="2" type="ORF">K8V15_04660</name>
</gene>
<feature type="transmembrane region" description="Helical" evidence="1">
    <location>
        <begin position="122"/>
        <end position="153"/>
    </location>
</feature>
<dbReference type="InterPro" id="IPR011138">
    <property type="entry name" value="Cytochrome_b-558"/>
</dbReference>
<dbReference type="InterPro" id="IPR034804">
    <property type="entry name" value="SQR/QFR_C/D"/>
</dbReference>
<evidence type="ECO:0000256" key="1">
    <source>
        <dbReference type="SAM" id="Phobius"/>
    </source>
</evidence>
<feature type="transmembrane region" description="Helical" evidence="1">
    <location>
        <begin position="79"/>
        <end position="101"/>
    </location>
</feature>
<proteinExistence type="predicted"/>
<evidence type="ECO:0000313" key="2">
    <source>
        <dbReference type="EMBL" id="HJE51258.1"/>
    </source>
</evidence>
<organism evidence="2 3">
    <name type="scientific">Tessaracoccus flavescens</name>
    <dbReference type="NCBI Taxonomy" id="399497"/>
    <lineage>
        <taxon>Bacteria</taxon>
        <taxon>Bacillati</taxon>
        <taxon>Actinomycetota</taxon>
        <taxon>Actinomycetes</taxon>
        <taxon>Propionibacteriales</taxon>
        <taxon>Propionibacteriaceae</taxon>
        <taxon>Tessaracoccus</taxon>
    </lineage>
</organism>
<dbReference type="CDD" id="cd03498">
    <property type="entry name" value="SQR_TypeB_2_TM"/>
    <property type="match status" value="1"/>
</dbReference>
<sequence length="239" mass="26115">MSTATKRSSPARRAPRRPAITSFALKITMAVTGWLFAAFVGIHMYGNLKAYAGADAYNSYSFWLRNAFYPLLPHEGLLWIMRVVLAVALVAHVGASAILWARGRRFRGPHRRGSYFALGARSMPWTGILLLAFIVFHLLDLTLGIFGAATYQHATPTESFAFQNTVTSFQRPLAGGFYLLTMVALAAHLAHGLWTTANDVGVTAPRVRRVWKVVAYAVAIVIALGNATLPIAVWLGVLS</sequence>
<dbReference type="NCBIfam" id="TIGR02046">
    <property type="entry name" value="sdhC_b558_fam"/>
    <property type="match status" value="1"/>
</dbReference>
<dbReference type="AlphaFoldDB" id="A0A921EMT4"/>
<comment type="caution">
    <text evidence="2">The sequence shown here is derived from an EMBL/GenBank/DDBJ whole genome shotgun (WGS) entry which is preliminary data.</text>
</comment>
<feature type="transmembrane region" description="Helical" evidence="1">
    <location>
        <begin position="173"/>
        <end position="194"/>
    </location>
</feature>
<evidence type="ECO:0000313" key="3">
    <source>
        <dbReference type="Proteomes" id="UP000712713"/>
    </source>
</evidence>
<feature type="transmembrane region" description="Helical" evidence="1">
    <location>
        <begin position="20"/>
        <end position="42"/>
    </location>
</feature>
<keyword evidence="1" id="KW-0812">Transmembrane</keyword>
<accession>A0A921EMT4</accession>
<dbReference type="SUPFAM" id="SSF81343">
    <property type="entry name" value="Fumarate reductase respiratory complex transmembrane subunits"/>
    <property type="match status" value="1"/>
</dbReference>
<reference evidence="2" key="1">
    <citation type="journal article" date="2021" name="PeerJ">
        <title>Extensive microbial diversity within the chicken gut microbiome revealed by metagenomics and culture.</title>
        <authorList>
            <person name="Gilroy R."/>
            <person name="Ravi A."/>
            <person name="Getino M."/>
            <person name="Pursley I."/>
            <person name="Horton D.L."/>
            <person name="Alikhan N.F."/>
            <person name="Baker D."/>
            <person name="Gharbi K."/>
            <person name="Hall N."/>
            <person name="Watson M."/>
            <person name="Adriaenssens E.M."/>
            <person name="Foster-Nyarko E."/>
            <person name="Jarju S."/>
            <person name="Secka A."/>
            <person name="Antonio M."/>
            <person name="Oren A."/>
            <person name="Chaudhuri R.R."/>
            <person name="La Ragione R."/>
            <person name="Hildebrand F."/>
            <person name="Pallen M.J."/>
        </authorList>
    </citation>
    <scope>NUCLEOTIDE SEQUENCE</scope>
    <source>
        <strain evidence="2">ChiGjej3B3-7470</strain>
    </source>
</reference>
<reference evidence="2" key="2">
    <citation type="submission" date="2021-09" db="EMBL/GenBank/DDBJ databases">
        <authorList>
            <person name="Gilroy R."/>
        </authorList>
    </citation>
    <scope>NUCLEOTIDE SEQUENCE</scope>
    <source>
        <strain evidence="2">ChiGjej3B3-7470</strain>
    </source>
</reference>
<dbReference type="Proteomes" id="UP000712713">
    <property type="component" value="Unassembled WGS sequence"/>
</dbReference>